<keyword evidence="1" id="KW-0732">Signal</keyword>
<dbReference type="RefSeq" id="WP_167228586.1">
    <property type="nucleotide sequence ID" value="NZ_JAAQPH010000019.1"/>
</dbReference>
<keyword evidence="3" id="KW-1185">Reference proteome</keyword>
<dbReference type="EMBL" id="JAAQPH010000019">
    <property type="protein sequence ID" value="NIA71212.1"/>
    <property type="molecule type" value="Genomic_DNA"/>
</dbReference>
<feature type="signal peptide" evidence="1">
    <location>
        <begin position="1"/>
        <end position="19"/>
    </location>
</feature>
<evidence type="ECO:0000256" key="1">
    <source>
        <dbReference type="SAM" id="SignalP"/>
    </source>
</evidence>
<organism evidence="2 3">
    <name type="scientific">Pelagibius litoralis</name>
    <dbReference type="NCBI Taxonomy" id="374515"/>
    <lineage>
        <taxon>Bacteria</taxon>
        <taxon>Pseudomonadati</taxon>
        <taxon>Pseudomonadota</taxon>
        <taxon>Alphaproteobacteria</taxon>
        <taxon>Rhodospirillales</taxon>
        <taxon>Rhodovibrionaceae</taxon>
        <taxon>Pelagibius</taxon>
    </lineage>
</organism>
<dbReference type="Pfam" id="PF11249">
    <property type="entry name" value="DUF3047"/>
    <property type="match status" value="1"/>
</dbReference>
<protein>
    <submittedName>
        <fullName evidence="2">DUF3047 domain-containing protein</fullName>
    </submittedName>
</protein>
<evidence type="ECO:0000313" key="3">
    <source>
        <dbReference type="Proteomes" id="UP000761264"/>
    </source>
</evidence>
<gene>
    <name evidence="2" type="ORF">HBA54_21665</name>
</gene>
<reference evidence="2" key="1">
    <citation type="submission" date="2020-03" db="EMBL/GenBank/DDBJ databases">
        <title>Genome of Pelagibius litoralis DSM 21314T.</title>
        <authorList>
            <person name="Wang G."/>
        </authorList>
    </citation>
    <scope>NUCLEOTIDE SEQUENCE</scope>
    <source>
        <strain evidence="2">DSM 21314</strain>
    </source>
</reference>
<sequence>MLGFSSRAGLAALFLAALAACELPPAETAGRFDRKVTLFNPAESIQQGWIEMPLVGLTEYRLSSLNERLSIRAVGKRSASGLVLPVEFDPNDCPVIEWSWRLEAIQESASLTEKDREDVAASLYVMFGDPVSFSAPRKVPTLRYVWTNSRQQIEDIVDSPYLPGVVRSIIIETGIVSTATWVDEKRDLLADYQAAFGGKPKDSVYAVAIFTDNDQTGEPVEAHYGAANLFCRGTANPS</sequence>
<proteinExistence type="predicted"/>
<dbReference type="InterPro" id="IPR021409">
    <property type="entry name" value="DUF3047"/>
</dbReference>
<name>A0A967F194_9PROT</name>
<feature type="chain" id="PRO_5037583450" evidence="1">
    <location>
        <begin position="20"/>
        <end position="238"/>
    </location>
</feature>
<accession>A0A967F194</accession>
<evidence type="ECO:0000313" key="2">
    <source>
        <dbReference type="EMBL" id="NIA71212.1"/>
    </source>
</evidence>
<dbReference type="AlphaFoldDB" id="A0A967F194"/>
<dbReference type="Proteomes" id="UP000761264">
    <property type="component" value="Unassembled WGS sequence"/>
</dbReference>
<comment type="caution">
    <text evidence="2">The sequence shown here is derived from an EMBL/GenBank/DDBJ whole genome shotgun (WGS) entry which is preliminary data.</text>
</comment>
<dbReference type="PROSITE" id="PS51257">
    <property type="entry name" value="PROKAR_LIPOPROTEIN"/>
    <property type="match status" value="1"/>
</dbReference>